<evidence type="ECO:0000256" key="4">
    <source>
        <dbReference type="ARBA" id="ARBA00009524"/>
    </source>
</evidence>
<dbReference type="SUPFAM" id="SSF53613">
    <property type="entry name" value="Ribokinase-like"/>
    <property type="match status" value="1"/>
</dbReference>
<comment type="similarity">
    <text evidence="4 19">In the C-terminal section; belongs to the NnrD/CARKD family.</text>
</comment>
<feature type="binding site" evidence="17">
    <location>
        <position position="468"/>
    </location>
    <ligand>
        <name>AMP</name>
        <dbReference type="ChEBI" id="CHEBI:456215"/>
    </ligand>
</feature>
<comment type="cofactor">
    <cofactor evidence="17">
        <name>Mg(2+)</name>
        <dbReference type="ChEBI" id="CHEBI:18420"/>
    </cofactor>
</comment>
<evidence type="ECO:0000256" key="18">
    <source>
        <dbReference type="HAMAP-Rule" id="MF_01966"/>
    </source>
</evidence>
<dbReference type="CDD" id="cd01171">
    <property type="entry name" value="YXKO-related"/>
    <property type="match status" value="1"/>
</dbReference>
<comment type="caution">
    <text evidence="22">The sequence shown here is derived from an EMBL/GenBank/DDBJ whole genome shotgun (WGS) entry which is preliminary data.</text>
</comment>
<feature type="binding site" evidence="18">
    <location>
        <begin position="125"/>
        <end position="131"/>
    </location>
    <ligand>
        <name>(6S)-NADPHX</name>
        <dbReference type="ChEBI" id="CHEBI:64076"/>
    </ligand>
</feature>
<evidence type="ECO:0000256" key="8">
    <source>
        <dbReference type="ARBA" id="ARBA00022857"/>
    </source>
</evidence>
<dbReference type="PIRSF" id="PIRSF017184">
    <property type="entry name" value="Nnr"/>
    <property type="match status" value="1"/>
</dbReference>
<evidence type="ECO:0000256" key="15">
    <source>
        <dbReference type="ARBA" id="ARBA00048238"/>
    </source>
</evidence>
<keyword evidence="7 17" id="KW-0067">ATP-binding</keyword>
<dbReference type="HAMAP" id="MF_01966">
    <property type="entry name" value="NADHX_epimerase"/>
    <property type="match status" value="1"/>
</dbReference>
<dbReference type="InterPro" id="IPR000631">
    <property type="entry name" value="CARKD"/>
</dbReference>
<keyword evidence="9 18" id="KW-0630">Potassium</keyword>
<evidence type="ECO:0000256" key="12">
    <source>
        <dbReference type="ARBA" id="ARBA00023239"/>
    </source>
</evidence>
<keyword evidence="23" id="KW-1185">Reference proteome</keyword>
<evidence type="ECO:0000256" key="19">
    <source>
        <dbReference type="PIRNR" id="PIRNR017184"/>
    </source>
</evidence>
<keyword evidence="13" id="KW-0511">Multifunctional enzyme</keyword>
<evidence type="ECO:0000256" key="7">
    <source>
        <dbReference type="ARBA" id="ARBA00022840"/>
    </source>
</evidence>
<evidence type="ECO:0000256" key="11">
    <source>
        <dbReference type="ARBA" id="ARBA00023235"/>
    </source>
</evidence>
<proteinExistence type="inferred from homology"/>
<evidence type="ECO:0000259" key="20">
    <source>
        <dbReference type="PROSITE" id="PS51383"/>
    </source>
</evidence>
<keyword evidence="12 17" id="KW-0456">Lyase</keyword>
<feature type="binding site" evidence="18">
    <location>
        <begin position="57"/>
        <end position="61"/>
    </location>
    <ligand>
        <name>(6S)-NADPHX</name>
        <dbReference type="ChEBI" id="CHEBI:64076"/>
    </ligand>
</feature>
<dbReference type="NCBIfam" id="TIGR00197">
    <property type="entry name" value="yjeF_nterm"/>
    <property type="match status" value="1"/>
</dbReference>
<feature type="binding site" evidence="17">
    <location>
        <position position="281"/>
    </location>
    <ligand>
        <name>(6S)-NADPHX</name>
        <dbReference type="ChEBI" id="CHEBI:64076"/>
    </ligand>
</feature>
<dbReference type="PROSITE" id="PS51383">
    <property type="entry name" value="YJEF_C_3"/>
    <property type="match status" value="1"/>
</dbReference>
<evidence type="ECO:0000256" key="9">
    <source>
        <dbReference type="ARBA" id="ARBA00022958"/>
    </source>
</evidence>
<evidence type="ECO:0000256" key="2">
    <source>
        <dbReference type="ARBA" id="ARBA00000909"/>
    </source>
</evidence>
<dbReference type="InterPro" id="IPR004443">
    <property type="entry name" value="YjeF_N_dom"/>
</dbReference>
<dbReference type="InterPro" id="IPR029056">
    <property type="entry name" value="Ribokinase-like"/>
</dbReference>
<dbReference type="InterPro" id="IPR036652">
    <property type="entry name" value="YjeF_N_dom_sf"/>
</dbReference>
<comment type="cofactor">
    <cofactor evidence="18 19">
        <name>K(+)</name>
        <dbReference type="ChEBI" id="CHEBI:29103"/>
    </cofactor>
    <text evidence="18 19">Binds 1 potassium ion per subunit.</text>
</comment>
<dbReference type="RefSeq" id="WP_305963819.1">
    <property type="nucleotide sequence ID" value="NZ_JAVAMQ010000011.1"/>
</dbReference>
<dbReference type="InterPro" id="IPR030677">
    <property type="entry name" value="Nnr"/>
</dbReference>
<dbReference type="EC" id="5.1.99.6" evidence="19"/>
<comment type="catalytic activity">
    <reaction evidence="15 17 19">
        <text>(6S)-NADHX + ADP = AMP + phosphate + NADH + H(+)</text>
        <dbReference type="Rhea" id="RHEA:32223"/>
        <dbReference type="ChEBI" id="CHEBI:15378"/>
        <dbReference type="ChEBI" id="CHEBI:43474"/>
        <dbReference type="ChEBI" id="CHEBI:57945"/>
        <dbReference type="ChEBI" id="CHEBI:64074"/>
        <dbReference type="ChEBI" id="CHEBI:456215"/>
        <dbReference type="ChEBI" id="CHEBI:456216"/>
        <dbReference type="EC" id="4.2.1.136"/>
    </reaction>
</comment>
<dbReference type="Pfam" id="PF03853">
    <property type="entry name" value="YjeF_N"/>
    <property type="match status" value="1"/>
</dbReference>
<comment type="similarity">
    <text evidence="18">Belongs to the NnrE/AIBP family.</text>
</comment>
<feature type="binding site" evidence="17">
    <location>
        <begin position="438"/>
        <end position="442"/>
    </location>
    <ligand>
        <name>AMP</name>
        <dbReference type="ChEBI" id="CHEBI:456215"/>
    </ligand>
</feature>
<dbReference type="EC" id="4.2.1.136" evidence="19"/>
<evidence type="ECO:0000256" key="14">
    <source>
        <dbReference type="ARBA" id="ARBA00025153"/>
    </source>
</evidence>
<dbReference type="HAMAP" id="MF_01965">
    <property type="entry name" value="NADHX_dehydratase"/>
    <property type="match status" value="1"/>
</dbReference>
<feature type="binding site" evidence="18">
    <location>
        <position position="121"/>
    </location>
    <ligand>
        <name>K(+)</name>
        <dbReference type="ChEBI" id="CHEBI:29103"/>
    </ligand>
</feature>
<dbReference type="PROSITE" id="PS51385">
    <property type="entry name" value="YJEF_N"/>
    <property type="match status" value="1"/>
</dbReference>
<feature type="domain" description="YjeF N-terminal" evidence="21">
    <location>
        <begin position="9"/>
        <end position="216"/>
    </location>
</feature>
<feature type="binding site" evidence="17">
    <location>
        <position position="393"/>
    </location>
    <ligand>
        <name>(6S)-NADPHX</name>
        <dbReference type="ChEBI" id="CHEBI:64076"/>
    </ligand>
</feature>
<evidence type="ECO:0000313" key="22">
    <source>
        <dbReference type="EMBL" id="MDP5307974.1"/>
    </source>
</evidence>
<keyword evidence="10 17" id="KW-0520">NAD</keyword>
<feature type="binding site" evidence="17">
    <location>
        <position position="344"/>
    </location>
    <ligand>
        <name>(6S)-NADPHX</name>
        <dbReference type="ChEBI" id="CHEBI:64076"/>
    </ligand>
</feature>
<evidence type="ECO:0000256" key="1">
    <source>
        <dbReference type="ARBA" id="ARBA00000013"/>
    </source>
</evidence>
<name>A0ABT9JDR5_9RHOB</name>
<evidence type="ECO:0000259" key="21">
    <source>
        <dbReference type="PROSITE" id="PS51385"/>
    </source>
</evidence>
<feature type="binding site" evidence="18">
    <location>
        <position position="155"/>
    </location>
    <ligand>
        <name>K(+)</name>
        <dbReference type="ChEBI" id="CHEBI:29103"/>
    </ligand>
</feature>
<comment type="similarity">
    <text evidence="17">Belongs to the NnrD/CARKD family.</text>
</comment>
<feature type="binding site" evidence="18">
    <location>
        <position position="152"/>
    </location>
    <ligand>
        <name>(6S)-NADPHX</name>
        <dbReference type="ChEBI" id="CHEBI:64076"/>
    </ligand>
</feature>
<comment type="function">
    <text evidence="17">Catalyzes the dehydration of the S-form of NAD(P)HX at the expense of ADP, which is converted to AMP. Together with NAD(P)HX epimerase, which catalyzes the epimerization of the S- and R-forms, the enzyme allows the repair of both epimers of NAD(P)HX, a damaged form of NAD(P)H that is a result of enzymatic or heat-dependent hydration.</text>
</comment>
<dbReference type="PANTHER" id="PTHR12592:SF0">
    <property type="entry name" value="ATP-DEPENDENT (S)-NAD(P)H-HYDRATE DEHYDRATASE"/>
    <property type="match status" value="1"/>
</dbReference>
<evidence type="ECO:0000256" key="13">
    <source>
        <dbReference type="ARBA" id="ARBA00023268"/>
    </source>
</evidence>
<dbReference type="Proteomes" id="UP001224997">
    <property type="component" value="Unassembled WGS sequence"/>
</dbReference>
<sequence length="525" mass="52645">MEILSTAQMRAIESEAMTSGAITGPQLMERAGAAVAGQIRLAWPKAGRATVLCGPGNNGGDGYVIALLLRRAGWRVRVLGCDGDPGPDAAEMRRRWRQAGPVLPLTPQAFLAAPPGDICVDAVFGTGLTRPPAREIAQVLALLPGEDVVAVDCPSGLCLDSGVLLGRPRAGDAGMPRARLTVAFDSPKPGHLLGLGPAVCGRLVIADIGLGPWRQTAARGGPEDRPDGRPGLVAIAQPATAPRDGAARSGLRALLAKHSPAHKFSHGHALILAGGVGAGGAARLAARAALRIGAGLVTIGPPAEALAEHAGPPDALMRRAVDAAPDLSAMLGDARLRAICIGPGCGTRRAAALLPAALGSGRPCVLDADALTALAADADLAAGLHAACVLTPHAGEFARLFPDLAARLDAVPARGPAVSRLDVAREAAARCGAVVLLKGPDSVIAVPDGRAMIHSAVDVPWLATAGSGDSLAGLIAGAMARGVAPCDAAGLAVILHAMAARSIGAGLIADDIPDRLPAILRGIGA</sequence>
<keyword evidence="5 18" id="KW-0479">Metal-binding</keyword>
<dbReference type="EMBL" id="JAVAMQ010000011">
    <property type="protein sequence ID" value="MDP5307974.1"/>
    <property type="molecule type" value="Genomic_DNA"/>
</dbReference>
<dbReference type="Pfam" id="PF01256">
    <property type="entry name" value="Carb_kinase"/>
    <property type="match status" value="1"/>
</dbReference>
<dbReference type="Gene3D" id="3.40.50.10260">
    <property type="entry name" value="YjeF N-terminal domain"/>
    <property type="match status" value="1"/>
</dbReference>
<dbReference type="NCBIfam" id="TIGR00196">
    <property type="entry name" value="yjeF_cterm"/>
    <property type="match status" value="1"/>
</dbReference>
<feature type="binding site" evidence="18">
    <location>
        <position position="58"/>
    </location>
    <ligand>
        <name>K(+)</name>
        <dbReference type="ChEBI" id="CHEBI:29103"/>
    </ligand>
</feature>
<feature type="binding site" evidence="17">
    <location>
        <position position="469"/>
    </location>
    <ligand>
        <name>(6S)-NADPHX</name>
        <dbReference type="ChEBI" id="CHEBI:64076"/>
    </ligand>
</feature>
<comment type="catalytic activity">
    <reaction evidence="1 18 19">
        <text>(6R)-NADHX = (6S)-NADHX</text>
        <dbReference type="Rhea" id="RHEA:32215"/>
        <dbReference type="ChEBI" id="CHEBI:64074"/>
        <dbReference type="ChEBI" id="CHEBI:64075"/>
        <dbReference type="EC" id="5.1.99.6"/>
    </reaction>
</comment>
<keyword evidence="8 17" id="KW-0521">NADP</keyword>
<dbReference type="Gene3D" id="3.40.1190.20">
    <property type="match status" value="1"/>
</dbReference>
<comment type="function">
    <text evidence="18">Catalyzes the epimerization of the S- and R-forms of NAD(P)HX, a damaged form of NAD(P)H that is a result of enzymatic or heat-dependent hydration. This is a prerequisite for the S-specific NAD(P)H-hydrate dehydratase to allow the repair of both epimers of NAD(P)HX.</text>
</comment>
<evidence type="ECO:0000256" key="5">
    <source>
        <dbReference type="ARBA" id="ARBA00022723"/>
    </source>
</evidence>
<comment type="catalytic activity">
    <reaction evidence="16 17 19">
        <text>(6S)-NADPHX + ADP = AMP + phosphate + NADPH + H(+)</text>
        <dbReference type="Rhea" id="RHEA:32235"/>
        <dbReference type="ChEBI" id="CHEBI:15378"/>
        <dbReference type="ChEBI" id="CHEBI:43474"/>
        <dbReference type="ChEBI" id="CHEBI:57783"/>
        <dbReference type="ChEBI" id="CHEBI:64076"/>
        <dbReference type="ChEBI" id="CHEBI:456215"/>
        <dbReference type="ChEBI" id="CHEBI:456216"/>
        <dbReference type="EC" id="4.2.1.136"/>
    </reaction>
</comment>
<evidence type="ECO:0000256" key="3">
    <source>
        <dbReference type="ARBA" id="ARBA00006001"/>
    </source>
</evidence>
<comment type="function">
    <text evidence="14 19">Bifunctional enzyme that catalyzes the epimerization of the S- and R-forms of NAD(P)HX and the dehydration of the S-form of NAD(P)HX at the expense of ADP, which is converted to AMP. This allows the repair of both epimers of NAD(P)HX, a damaged form of NAD(P)H that is a result of enzymatic or heat-dependent hydration.</text>
</comment>
<comment type="subunit">
    <text evidence="17">Homotetramer.</text>
</comment>
<evidence type="ECO:0000256" key="16">
    <source>
        <dbReference type="ARBA" id="ARBA00049209"/>
    </source>
</evidence>
<evidence type="ECO:0000256" key="6">
    <source>
        <dbReference type="ARBA" id="ARBA00022741"/>
    </source>
</evidence>
<accession>A0ABT9JDR5</accession>
<keyword evidence="6 17" id="KW-0547">Nucleotide-binding</keyword>
<dbReference type="PANTHER" id="PTHR12592">
    <property type="entry name" value="ATP-DEPENDENT (S)-NAD(P)H-HYDRATE DEHYDRATASE FAMILY MEMBER"/>
    <property type="match status" value="1"/>
</dbReference>
<evidence type="ECO:0000256" key="10">
    <source>
        <dbReference type="ARBA" id="ARBA00023027"/>
    </source>
</evidence>
<evidence type="ECO:0000256" key="17">
    <source>
        <dbReference type="HAMAP-Rule" id="MF_01965"/>
    </source>
</evidence>
<evidence type="ECO:0000313" key="23">
    <source>
        <dbReference type="Proteomes" id="UP001224997"/>
    </source>
</evidence>
<comment type="similarity">
    <text evidence="3 19">In the N-terminal section; belongs to the NnrE/AIBP family.</text>
</comment>
<reference evidence="22 23" key="1">
    <citation type="submission" date="2023-08" db="EMBL/GenBank/DDBJ databases">
        <authorList>
            <person name="Park J.-S."/>
        </authorList>
    </citation>
    <scope>NUCLEOTIDE SEQUENCE [LARGE SCALE GENOMIC DNA]</scope>
    <source>
        <strain evidence="22 23">2205BS29-5</strain>
    </source>
</reference>
<dbReference type="SUPFAM" id="SSF64153">
    <property type="entry name" value="YjeF N-terminal domain-like"/>
    <property type="match status" value="1"/>
</dbReference>
<organism evidence="22 23">
    <name type="scientific">Paracoccus spongiarum</name>
    <dbReference type="NCBI Taxonomy" id="3064387"/>
    <lineage>
        <taxon>Bacteria</taxon>
        <taxon>Pseudomonadati</taxon>
        <taxon>Pseudomonadota</taxon>
        <taxon>Alphaproteobacteria</taxon>
        <taxon>Rhodobacterales</taxon>
        <taxon>Paracoccaceae</taxon>
        <taxon>Paracoccus</taxon>
    </lineage>
</organism>
<protein>
    <recommendedName>
        <fullName evidence="19">Bifunctional NAD(P)H-hydrate repair enzyme</fullName>
    </recommendedName>
    <alternativeName>
        <fullName evidence="19">Nicotinamide nucleotide repair protein</fullName>
    </alternativeName>
    <domain>
        <recommendedName>
            <fullName evidence="19">ADP-dependent (S)-NAD(P)H-hydrate dehydratase</fullName>
            <ecNumber evidence="19">4.2.1.136</ecNumber>
        </recommendedName>
        <alternativeName>
            <fullName evidence="19">ADP-dependent NAD(P)HX dehydratase</fullName>
        </alternativeName>
    </domain>
    <domain>
        <recommendedName>
            <fullName evidence="19">NAD(P)H-hydrate epimerase</fullName>
            <ecNumber evidence="19">5.1.99.6</ecNumber>
        </recommendedName>
    </domain>
</protein>
<comment type="caution">
    <text evidence="18">Lacks conserved residue(s) required for the propagation of feature annotation.</text>
</comment>
<gene>
    <name evidence="17" type="primary">nnrD</name>
    <name evidence="18" type="synonym">nnrE</name>
    <name evidence="22" type="ORF">Q5Y72_12840</name>
</gene>
<comment type="catalytic activity">
    <reaction evidence="2 18 19">
        <text>(6R)-NADPHX = (6S)-NADPHX</text>
        <dbReference type="Rhea" id="RHEA:32227"/>
        <dbReference type="ChEBI" id="CHEBI:64076"/>
        <dbReference type="ChEBI" id="CHEBI:64077"/>
        <dbReference type="EC" id="5.1.99.6"/>
    </reaction>
</comment>
<keyword evidence="11 18" id="KW-0413">Isomerase</keyword>
<feature type="domain" description="YjeF C-terminal" evidence="20">
    <location>
        <begin position="246"/>
        <end position="523"/>
    </location>
</feature>